<proteinExistence type="predicted"/>
<dbReference type="AlphaFoldDB" id="A0A2R6QEN1"/>
<comment type="caution">
    <text evidence="2">The sequence shown here is derived from an EMBL/GenBank/DDBJ whole genome shotgun (WGS) entry which is preliminary data.</text>
</comment>
<evidence type="ECO:0000256" key="1">
    <source>
        <dbReference type="SAM" id="MobiDB-lite"/>
    </source>
</evidence>
<reference evidence="2 3" key="1">
    <citation type="submission" date="2018-02" db="EMBL/GenBank/DDBJ databases">
        <title>Genome sequence of the basidiomycete white-rot fungus Phlebia centrifuga.</title>
        <authorList>
            <person name="Granchi Z."/>
            <person name="Peng M."/>
            <person name="de Vries R.P."/>
            <person name="Hilden K."/>
            <person name="Makela M.R."/>
            <person name="Grigoriev I."/>
            <person name="Riley R."/>
        </authorList>
    </citation>
    <scope>NUCLEOTIDE SEQUENCE [LARGE SCALE GENOMIC DNA]</scope>
    <source>
        <strain evidence="2 3">FBCC195</strain>
    </source>
</reference>
<protein>
    <submittedName>
        <fullName evidence="2">Uncharacterized protein</fullName>
    </submittedName>
</protein>
<accession>A0A2R6QEN1</accession>
<organism evidence="2 3">
    <name type="scientific">Hermanssonia centrifuga</name>
    <dbReference type="NCBI Taxonomy" id="98765"/>
    <lineage>
        <taxon>Eukaryota</taxon>
        <taxon>Fungi</taxon>
        <taxon>Dikarya</taxon>
        <taxon>Basidiomycota</taxon>
        <taxon>Agaricomycotina</taxon>
        <taxon>Agaricomycetes</taxon>
        <taxon>Polyporales</taxon>
        <taxon>Meruliaceae</taxon>
        <taxon>Hermanssonia</taxon>
    </lineage>
</organism>
<sequence>MVAVPRVFSGAGIGGISSGPLDGSLGDKKVDVGASGPLAELKICGLNGE</sequence>
<evidence type="ECO:0000313" key="2">
    <source>
        <dbReference type="EMBL" id="PSS06610.1"/>
    </source>
</evidence>
<name>A0A2R6QEN1_9APHY</name>
<feature type="region of interest" description="Disordered" evidence="1">
    <location>
        <begin position="1"/>
        <end position="24"/>
    </location>
</feature>
<gene>
    <name evidence="2" type="ORF">PHLCEN_2v3602</name>
</gene>
<keyword evidence="3" id="KW-1185">Reference proteome</keyword>
<dbReference type="Proteomes" id="UP000186601">
    <property type="component" value="Unassembled WGS sequence"/>
</dbReference>
<evidence type="ECO:0000313" key="3">
    <source>
        <dbReference type="Proteomes" id="UP000186601"/>
    </source>
</evidence>
<dbReference type="EMBL" id="MLYV02000359">
    <property type="protein sequence ID" value="PSS06610.1"/>
    <property type="molecule type" value="Genomic_DNA"/>
</dbReference>